<dbReference type="InterPro" id="IPR016032">
    <property type="entry name" value="Sig_transdc_resp-reg_C-effctor"/>
</dbReference>
<dbReference type="PATRIC" id="fig|66430.4.peg.4652"/>
<sequence length="269" mass="29488">MEFGVLGPLEARMHGTSIAPTAGKPRQILALLAIRAGRVVQVETLMAELWGNAIPRSAATTLQTYILQLRRKLTQAGVQQQSGRSAKDVLATCYGGYRLAPEEFSLDLSAFQQLVRLGGRTMAENDPGRASEQLGRALDLWRGPALTDVPVGEVLSTEVIGMQEERDWALEMRLEADLSLGRHAEILGELRMLVSRQPLHETLSAQLMTALYRAGHPWRALDTFQALRHALIKELGVEPSPRLQRLHQAILANDTGLQVPSATLHALSA</sequence>
<evidence type="ECO:0000256" key="4">
    <source>
        <dbReference type="ARBA" id="ARBA00023125"/>
    </source>
</evidence>
<dbReference type="Gene3D" id="1.10.10.10">
    <property type="entry name" value="Winged helix-like DNA-binding domain superfamily/Winged helix DNA-binding domain"/>
    <property type="match status" value="1"/>
</dbReference>
<protein>
    <recommendedName>
        <fullName evidence="7">OmpR/PhoB-type domain-containing protein</fullName>
    </recommendedName>
</protein>
<evidence type="ECO:0000259" key="7">
    <source>
        <dbReference type="PROSITE" id="PS51755"/>
    </source>
</evidence>
<dbReference type="AlphaFoldDB" id="A0A0J6XTY6"/>
<evidence type="ECO:0000256" key="3">
    <source>
        <dbReference type="ARBA" id="ARBA00023015"/>
    </source>
</evidence>
<dbReference type="SMART" id="SM01043">
    <property type="entry name" value="BTAD"/>
    <property type="match status" value="1"/>
</dbReference>
<dbReference type="SUPFAM" id="SSF46894">
    <property type="entry name" value="C-terminal effector domain of the bipartite response regulators"/>
    <property type="match status" value="1"/>
</dbReference>
<dbReference type="InterPro" id="IPR011990">
    <property type="entry name" value="TPR-like_helical_dom_sf"/>
</dbReference>
<dbReference type="GO" id="GO:0006355">
    <property type="term" value="P:regulation of DNA-templated transcription"/>
    <property type="evidence" value="ECO:0007669"/>
    <property type="project" value="InterPro"/>
</dbReference>
<dbReference type="GO" id="GO:0003677">
    <property type="term" value="F:DNA binding"/>
    <property type="evidence" value="ECO:0007669"/>
    <property type="project" value="UniProtKB-UniRule"/>
</dbReference>
<dbReference type="Pfam" id="PF03704">
    <property type="entry name" value="BTAD"/>
    <property type="match status" value="1"/>
</dbReference>
<organism evidence="8 9">
    <name type="scientific">Streptomyces roseus</name>
    <dbReference type="NCBI Taxonomy" id="66430"/>
    <lineage>
        <taxon>Bacteria</taxon>
        <taxon>Bacillati</taxon>
        <taxon>Actinomycetota</taxon>
        <taxon>Actinomycetes</taxon>
        <taxon>Kitasatosporales</taxon>
        <taxon>Streptomycetaceae</taxon>
        <taxon>Streptomyces</taxon>
    </lineage>
</organism>
<dbReference type="Pfam" id="PF00486">
    <property type="entry name" value="Trans_reg_C"/>
    <property type="match status" value="1"/>
</dbReference>
<dbReference type="InterPro" id="IPR051677">
    <property type="entry name" value="AfsR-DnrI-RedD_regulator"/>
</dbReference>
<evidence type="ECO:0000256" key="1">
    <source>
        <dbReference type="ARBA" id="ARBA00005820"/>
    </source>
</evidence>
<evidence type="ECO:0000313" key="9">
    <source>
        <dbReference type="Proteomes" id="UP000035932"/>
    </source>
</evidence>
<keyword evidence="3" id="KW-0805">Transcription regulation</keyword>
<proteinExistence type="inferred from homology"/>
<dbReference type="InterPro" id="IPR036388">
    <property type="entry name" value="WH-like_DNA-bd_sf"/>
</dbReference>
<dbReference type="Proteomes" id="UP000035932">
    <property type="component" value="Unassembled WGS sequence"/>
</dbReference>
<evidence type="ECO:0000256" key="2">
    <source>
        <dbReference type="ARBA" id="ARBA00023012"/>
    </source>
</evidence>
<dbReference type="OrthoDB" id="4336084at2"/>
<dbReference type="InterPro" id="IPR001867">
    <property type="entry name" value="OmpR/PhoB-type_DNA-bd"/>
</dbReference>
<dbReference type="RefSeq" id="WP_048476422.1">
    <property type="nucleotide sequence ID" value="NZ_JBIRUD010000024.1"/>
</dbReference>
<dbReference type="PANTHER" id="PTHR35807">
    <property type="entry name" value="TRANSCRIPTIONAL REGULATOR REDD-RELATED"/>
    <property type="match status" value="1"/>
</dbReference>
<comment type="caution">
    <text evidence="8">The sequence shown here is derived from an EMBL/GenBank/DDBJ whole genome shotgun (WGS) entry which is preliminary data.</text>
</comment>
<evidence type="ECO:0000313" key="8">
    <source>
        <dbReference type="EMBL" id="KMO97747.1"/>
    </source>
</evidence>
<dbReference type="InterPro" id="IPR005158">
    <property type="entry name" value="BTAD"/>
</dbReference>
<dbReference type="Gene3D" id="1.25.40.10">
    <property type="entry name" value="Tetratricopeptide repeat domain"/>
    <property type="match status" value="1"/>
</dbReference>
<comment type="similarity">
    <text evidence="1">Belongs to the AfsR/DnrI/RedD regulatory family.</text>
</comment>
<dbReference type="SUPFAM" id="SSF48452">
    <property type="entry name" value="TPR-like"/>
    <property type="match status" value="1"/>
</dbReference>
<evidence type="ECO:0000256" key="6">
    <source>
        <dbReference type="PROSITE-ProRule" id="PRU01091"/>
    </source>
</evidence>
<dbReference type="GO" id="GO:0000160">
    <property type="term" value="P:phosphorelay signal transduction system"/>
    <property type="evidence" value="ECO:0007669"/>
    <property type="project" value="UniProtKB-KW"/>
</dbReference>
<reference evidence="8 9" key="1">
    <citation type="submission" date="2015-06" db="EMBL/GenBank/DDBJ databases">
        <title>Recapitulation of the evolution of biosynthetic gene clusters reveals hidden chemical diversity on bacterial genomes.</title>
        <authorList>
            <person name="Cruz-Morales P."/>
            <person name="Martinez-Guerrero C."/>
            <person name="Morales-Escalante M.A."/>
            <person name="Yanez-Guerra L.A."/>
            <person name="Kopp J.F."/>
            <person name="Feldmann J."/>
            <person name="Ramos-Aboites H.E."/>
            <person name="Barona-Gomez F."/>
        </authorList>
    </citation>
    <scope>NUCLEOTIDE SEQUENCE [LARGE SCALE GENOMIC DNA]</scope>
    <source>
        <strain evidence="8 9">ATCC 31245</strain>
    </source>
</reference>
<gene>
    <name evidence="8" type="ORF">ACS04_11295</name>
</gene>
<keyword evidence="4 6" id="KW-0238">DNA-binding</keyword>
<feature type="domain" description="OmpR/PhoB-type" evidence="7">
    <location>
        <begin position="1"/>
        <end position="101"/>
    </location>
</feature>
<keyword evidence="5" id="KW-0804">Transcription</keyword>
<dbReference type="PROSITE" id="PS51755">
    <property type="entry name" value="OMPR_PHOB"/>
    <property type="match status" value="1"/>
</dbReference>
<dbReference type="CDD" id="cd15831">
    <property type="entry name" value="BTAD"/>
    <property type="match status" value="1"/>
</dbReference>
<name>A0A0J6XTY6_9ACTN</name>
<feature type="DNA-binding region" description="OmpR/PhoB-type" evidence="6">
    <location>
        <begin position="1"/>
        <end position="101"/>
    </location>
</feature>
<dbReference type="EMBL" id="LFML01000043">
    <property type="protein sequence ID" value="KMO97747.1"/>
    <property type="molecule type" value="Genomic_DNA"/>
</dbReference>
<evidence type="ECO:0000256" key="5">
    <source>
        <dbReference type="ARBA" id="ARBA00023163"/>
    </source>
</evidence>
<dbReference type="PANTHER" id="PTHR35807:SF1">
    <property type="entry name" value="TRANSCRIPTIONAL REGULATOR REDD"/>
    <property type="match status" value="1"/>
</dbReference>
<keyword evidence="9" id="KW-1185">Reference proteome</keyword>
<dbReference type="STRING" id="66430.ACS04_11295"/>
<accession>A0A0J6XTY6</accession>
<dbReference type="SMART" id="SM00862">
    <property type="entry name" value="Trans_reg_C"/>
    <property type="match status" value="1"/>
</dbReference>
<keyword evidence="2" id="KW-0902">Two-component regulatory system</keyword>